<dbReference type="Gene3D" id="3.40.960.10">
    <property type="entry name" value="VSR Endonuclease"/>
    <property type="match status" value="1"/>
</dbReference>
<protein>
    <recommendedName>
        <fullName evidence="1">DUF559 domain-containing protein</fullName>
    </recommendedName>
</protein>
<gene>
    <name evidence="2" type="ORF">CUROG_01415</name>
</gene>
<dbReference type="AlphaFoldDB" id="A0A5J6Z7T0"/>
<proteinExistence type="predicted"/>
<dbReference type="EMBL" id="CP045032">
    <property type="protein sequence ID" value="QFQ01683.1"/>
    <property type="molecule type" value="Genomic_DNA"/>
</dbReference>
<evidence type="ECO:0000313" key="2">
    <source>
        <dbReference type="EMBL" id="QFQ01683.1"/>
    </source>
</evidence>
<evidence type="ECO:0000313" key="3">
    <source>
        <dbReference type="Proteomes" id="UP000326711"/>
    </source>
</evidence>
<dbReference type="KEGG" id="cuo:CUROG_01415"/>
<keyword evidence="3" id="KW-1185">Reference proteome</keyword>
<reference evidence="3" key="1">
    <citation type="submission" date="2019-10" db="EMBL/GenBank/DDBJ databases">
        <title>Complete genome sequence of Corynebacterium urogenitalis DSM 108747, isolated from the genital tract of a cow.</title>
        <authorList>
            <person name="Ruckert C."/>
            <person name="Ballas P."/>
            <person name="Wagener K."/>
            <person name="Drillich M."/>
            <person name="Kaempfer P."/>
            <person name="Busse H.-J."/>
            <person name="Ehling-Schulz M."/>
        </authorList>
    </citation>
    <scope>NUCLEOTIDE SEQUENCE [LARGE SCALE GENOMIC DNA]</scope>
    <source>
        <strain evidence="3">LMM 1652</strain>
    </source>
</reference>
<name>A0A5J6Z7T0_9CORY</name>
<feature type="domain" description="DUF559" evidence="1">
    <location>
        <begin position="255"/>
        <end position="308"/>
    </location>
</feature>
<sequence>MTVYPPITTKDALARGMSRQQLQREYDQITTSVWLPKREDGRPHTMRTRVLAHHRARPHKAFTSWAALAMHGLQWWVDDIPTVTLASAESRRSRKQPRGSLTPDEEVIPAETVLATPDANEPTVQAVELTEALVSALRSIKKKNVTWYVVSIEEWNGEEIRAIQLIDAVRRIKRSLRFQEVELVARGRLHARWLRKVWNASDPGAESPMESILRLIMAGVQIANYKPTWESQVPVFSDGGTDSRSPAGGRPWVTVIDLFCRALKIALFYDGAHHRVNQQFQWDTKVAAFLQSHGYMVLRVTSDMVRNSAALRTVVMQLMLRAMNERTGQNLLGSRSVVR</sequence>
<dbReference type="Proteomes" id="UP000326711">
    <property type="component" value="Chromosome"/>
</dbReference>
<dbReference type="Pfam" id="PF04480">
    <property type="entry name" value="DUF559"/>
    <property type="match status" value="1"/>
</dbReference>
<organism evidence="2 3">
    <name type="scientific">Corynebacterium urogenitale</name>
    <dbReference type="NCBI Taxonomy" id="2487892"/>
    <lineage>
        <taxon>Bacteria</taxon>
        <taxon>Bacillati</taxon>
        <taxon>Actinomycetota</taxon>
        <taxon>Actinomycetes</taxon>
        <taxon>Mycobacteriales</taxon>
        <taxon>Corynebacteriaceae</taxon>
        <taxon>Corynebacterium</taxon>
    </lineage>
</organism>
<evidence type="ECO:0000259" key="1">
    <source>
        <dbReference type="Pfam" id="PF04480"/>
    </source>
</evidence>
<dbReference type="InterPro" id="IPR007569">
    <property type="entry name" value="DUF559"/>
</dbReference>
<accession>A0A5J6Z7T0</accession>
<dbReference type="RefSeq" id="WP_161595706.1">
    <property type="nucleotide sequence ID" value="NZ_CP045032.1"/>
</dbReference>